<dbReference type="InterPro" id="IPR012338">
    <property type="entry name" value="Beta-lactam/transpept-like"/>
</dbReference>
<dbReference type="AlphaFoldDB" id="A0A1N7I0E2"/>
<protein>
    <submittedName>
        <fullName evidence="3">CubicO group peptidase, beta-lactamase class C family</fullName>
    </submittedName>
</protein>
<dbReference type="PANTHER" id="PTHR46825:SF9">
    <property type="entry name" value="BETA-LACTAMASE-RELATED DOMAIN-CONTAINING PROTEIN"/>
    <property type="match status" value="1"/>
</dbReference>
<accession>A0A1N7I0E2</accession>
<dbReference type="SUPFAM" id="SSF56601">
    <property type="entry name" value="beta-lactamase/transpeptidase-like"/>
    <property type="match status" value="1"/>
</dbReference>
<keyword evidence="4" id="KW-1185">Reference proteome</keyword>
<gene>
    <name evidence="3" type="ORF">SAMN05421639_101932</name>
</gene>
<keyword evidence="1" id="KW-0472">Membrane</keyword>
<name>A0A1N7I0E2_9FLAO</name>
<reference evidence="4" key="1">
    <citation type="submission" date="2017-01" db="EMBL/GenBank/DDBJ databases">
        <authorList>
            <person name="Varghese N."/>
            <person name="Submissions S."/>
        </authorList>
    </citation>
    <scope>NUCLEOTIDE SEQUENCE [LARGE SCALE GENOMIC DNA]</scope>
    <source>
        <strain evidence="4">DSM 17126</strain>
    </source>
</reference>
<evidence type="ECO:0000313" key="3">
    <source>
        <dbReference type="EMBL" id="SIS30488.1"/>
    </source>
</evidence>
<evidence type="ECO:0000256" key="1">
    <source>
        <dbReference type="SAM" id="Phobius"/>
    </source>
</evidence>
<dbReference type="EMBL" id="FTNY01000001">
    <property type="protein sequence ID" value="SIS30488.1"/>
    <property type="molecule type" value="Genomic_DNA"/>
</dbReference>
<dbReference type="InterPro" id="IPR001466">
    <property type="entry name" value="Beta-lactam-related"/>
</dbReference>
<dbReference type="InterPro" id="IPR050491">
    <property type="entry name" value="AmpC-like"/>
</dbReference>
<dbReference type="Pfam" id="PF00144">
    <property type="entry name" value="Beta-lactamase"/>
    <property type="match status" value="1"/>
</dbReference>
<evidence type="ECO:0000313" key="4">
    <source>
        <dbReference type="Proteomes" id="UP000186373"/>
    </source>
</evidence>
<proteinExistence type="predicted"/>
<keyword evidence="1" id="KW-1133">Transmembrane helix</keyword>
<organism evidence="3 4">
    <name type="scientific">Chryseobacterium shigense</name>
    <dbReference type="NCBI Taxonomy" id="297244"/>
    <lineage>
        <taxon>Bacteria</taxon>
        <taxon>Pseudomonadati</taxon>
        <taxon>Bacteroidota</taxon>
        <taxon>Flavobacteriia</taxon>
        <taxon>Flavobacteriales</taxon>
        <taxon>Weeksellaceae</taxon>
        <taxon>Chryseobacterium group</taxon>
        <taxon>Chryseobacterium</taxon>
    </lineage>
</organism>
<sequence>MKQDFHLIHFINLPFIRYTIHIKMLKSILILSFSCLTIFCFGQKANQKNDLKQKVKQLDQLMKSANEAGIFNGNVLISKNDKILYKASFGFADAAKTIHLSDEYRFHLGSITKEFSAVALLQLEEQGKLKLSDPVSKFIPQLHDWAHEVTIKDLLQYSSGIPNVNWKTIKNDTDIFNGLMALDQLSFKPGTDYDYNNNNLFLRQFIIERITGIPFKNYVNQLLFKPLKMNSSLMTPFDQEKYIAQGFNAEGVADRAELPITGGTYTTSADLLKWANALHSEKIINKNSIYQSGQSFPVSDSQSALGNAKFDHKNLMAGREVLKRSCFQMLKRK</sequence>
<dbReference type="PANTHER" id="PTHR46825">
    <property type="entry name" value="D-ALANYL-D-ALANINE-CARBOXYPEPTIDASE/ENDOPEPTIDASE AMPH"/>
    <property type="match status" value="1"/>
</dbReference>
<feature type="domain" description="Beta-lactamase-related" evidence="2">
    <location>
        <begin position="59"/>
        <end position="286"/>
    </location>
</feature>
<dbReference type="Gene3D" id="3.40.710.10">
    <property type="entry name" value="DD-peptidase/beta-lactamase superfamily"/>
    <property type="match status" value="1"/>
</dbReference>
<evidence type="ECO:0000259" key="2">
    <source>
        <dbReference type="Pfam" id="PF00144"/>
    </source>
</evidence>
<feature type="transmembrane region" description="Helical" evidence="1">
    <location>
        <begin position="20"/>
        <end position="42"/>
    </location>
</feature>
<keyword evidence="1" id="KW-0812">Transmembrane</keyword>
<dbReference type="Proteomes" id="UP000186373">
    <property type="component" value="Unassembled WGS sequence"/>
</dbReference>